<dbReference type="Proteomes" id="UP001275084">
    <property type="component" value="Unassembled WGS sequence"/>
</dbReference>
<protein>
    <recommendedName>
        <fullName evidence="4">Ankyrin repeat protein</fullName>
    </recommendedName>
</protein>
<dbReference type="AlphaFoldDB" id="A0AAJ0HFQ1"/>
<evidence type="ECO:0000313" key="2">
    <source>
        <dbReference type="EMBL" id="KAK3349730.1"/>
    </source>
</evidence>
<keyword evidence="1" id="KW-0040">ANK repeat</keyword>
<comment type="caution">
    <text evidence="2">The sequence shown here is derived from an EMBL/GenBank/DDBJ whole genome shotgun (WGS) entry which is preliminary data.</text>
</comment>
<feature type="repeat" description="ANK" evidence="1">
    <location>
        <begin position="42"/>
        <end position="74"/>
    </location>
</feature>
<reference evidence="2" key="1">
    <citation type="journal article" date="2023" name="Mol. Phylogenet. Evol.">
        <title>Genome-scale phylogeny and comparative genomics of the fungal order Sordariales.</title>
        <authorList>
            <person name="Hensen N."/>
            <person name="Bonometti L."/>
            <person name="Westerberg I."/>
            <person name="Brannstrom I.O."/>
            <person name="Guillou S."/>
            <person name="Cros-Aarteil S."/>
            <person name="Calhoun S."/>
            <person name="Haridas S."/>
            <person name="Kuo A."/>
            <person name="Mondo S."/>
            <person name="Pangilinan J."/>
            <person name="Riley R."/>
            <person name="LaButti K."/>
            <person name="Andreopoulos B."/>
            <person name="Lipzen A."/>
            <person name="Chen C."/>
            <person name="Yan M."/>
            <person name="Daum C."/>
            <person name="Ng V."/>
            <person name="Clum A."/>
            <person name="Steindorff A."/>
            <person name="Ohm R.A."/>
            <person name="Martin F."/>
            <person name="Silar P."/>
            <person name="Natvig D.O."/>
            <person name="Lalanne C."/>
            <person name="Gautier V."/>
            <person name="Ament-Velasquez S.L."/>
            <person name="Kruys A."/>
            <person name="Hutchinson M.I."/>
            <person name="Powell A.J."/>
            <person name="Barry K."/>
            <person name="Miller A.N."/>
            <person name="Grigoriev I.V."/>
            <person name="Debuchy R."/>
            <person name="Gladieux P."/>
            <person name="Hiltunen Thoren M."/>
            <person name="Johannesson H."/>
        </authorList>
    </citation>
    <scope>NUCLEOTIDE SEQUENCE</scope>
    <source>
        <strain evidence="2">CBS 955.72</strain>
    </source>
</reference>
<evidence type="ECO:0008006" key="4">
    <source>
        <dbReference type="Google" id="ProtNLM"/>
    </source>
</evidence>
<name>A0AAJ0HFQ1_9PEZI</name>
<reference evidence="2" key="2">
    <citation type="submission" date="2023-06" db="EMBL/GenBank/DDBJ databases">
        <authorList>
            <consortium name="Lawrence Berkeley National Laboratory"/>
            <person name="Haridas S."/>
            <person name="Hensen N."/>
            <person name="Bonometti L."/>
            <person name="Westerberg I."/>
            <person name="Brannstrom I.O."/>
            <person name="Guillou S."/>
            <person name="Cros-Aarteil S."/>
            <person name="Calhoun S."/>
            <person name="Kuo A."/>
            <person name="Mondo S."/>
            <person name="Pangilinan J."/>
            <person name="Riley R."/>
            <person name="Labutti K."/>
            <person name="Andreopoulos B."/>
            <person name="Lipzen A."/>
            <person name="Chen C."/>
            <person name="Yanf M."/>
            <person name="Daum C."/>
            <person name="Ng V."/>
            <person name="Clum A."/>
            <person name="Steindorff A."/>
            <person name="Ohm R."/>
            <person name="Martin F."/>
            <person name="Silar P."/>
            <person name="Natvig D."/>
            <person name="Lalanne C."/>
            <person name="Gautier V."/>
            <person name="Ament-Velasquez S.L."/>
            <person name="Kruys A."/>
            <person name="Hutchinson M.I."/>
            <person name="Powell A.J."/>
            <person name="Barry K."/>
            <person name="Miller A.N."/>
            <person name="Grigoriev I.V."/>
            <person name="Debuchy R."/>
            <person name="Gladieux P."/>
            <person name="Thoren M.H."/>
            <person name="Johannesson H."/>
        </authorList>
    </citation>
    <scope>NUCLEOTIDE SEQUENCE</scope>
    <source>
        <strain evidence="2">CBS 955.72</strain>
    </source>
</reference>
<accession>A0AAJ0HFQ1</accession>
<gene>
    <name evidence="2" type="ORF">B0T25DRAFT_548804</name>
</gene>
<dbReference type="InterPro" id="IPR002110">
    <property type="entry name" value="Ankyrin_rpt"/>
</dbReference>
<sequence>MHTDLDRLCAELLSTQSQNHIRFFDPEPPWIDNPDISRPINAVSSALYYAARTGLADSVRELLTQGLDVNAVGGIRASSAGSRLQRASGRHRSFT</sequence>
<keyword evidence="3" id="KW-1185">Reference proteome</keyword>
<evidence type="ECO:0000256" key="1">
    <source>
        <dbReference type="PROSITE-ProRule" id="PRU00023"/>
    </source>
</evidence>
<organism evidence="2 3">
    <name type="scientific">Lasiosphaeria hispida</name>
    <dbReference type="NCBI Taxonomy" id="260671"/>
    <lineage>
        <taxon>Eukaryota</taxon>
        <taxon>Fungi</taxon>
        <taxon>Dikarya</taxon>
        <taxon>Ascomycota</taxon>
        <taxon>Pezizomycotina</taxon>
        <taxon>Sordariomycetes</taxon>
        <taxon>Sordariomycetidae</taxon>
        <taxon>Sordariales</taxon>
        <taxon>Lasiosphaeriaceae</taxon>
        <taxon>Lasiosphaeria</taxon>
    </lineage>
</organism>
<dbReference type="PROSITE" id="PS50088">
    <property type="entry name" value="ANK_REPEAT"/>
    <property type="match status" value="1"/>
</dbReference>
<evidence type="ECO:0000313" key="3">
    <source>
        <dbReference type="Proteomes" id="UP001275084"/>
    </source>
</evidence>
<proteinExistence type="predicted"/>
<dbReference type="EMBL" id="JAUIQD010000005">
    <property type="protein sequence ID" value="KAK3349730.1"/>
    <property type="molecule type" value="Genomic_DNA"/>
</dbReference>